<keyword evidence="5 7" id="KW-0472">Membrane</keyword>
<dbReference type="AlphaFoldDB" id="A0AAV2PIB1"/>
<dbReference type="InterPro" id="IPR004869">
    <property type="entry name" value="MMPL_dom"/>
</dbReference>
<dbReference type="InterPro" id="IPR053958">
    <property type="entry name" value="HMGCR/SNAP/NPC1-like_SSD"/>
</dbReference>
<dbReference type="PANTHER" id="PTHR10796:SF130">
    <property type="entry name" value="PATCHED DOMAIN-CONTAINING PROTEIN 3-LIKE PROTEIN"/>
    <property type="match status" value="1"/>
</dbReference>
<comment type="similarity">
    <text evidence="2">Belongs to the patched family.</text>
</comment>
<evidence type="ECO:0000256" key="3">
    <source>
        <dbReference type="ARBA" id="ARBA00022692"/>
    </source>
</evidence>
<feature type="region of interest" description="Disordered" evidence="6">
    <location>
        <begin position="985"/>
        <end position="1005"/>
    </location>
</feature>
<dbReference type="InterPro" id="IPR001036">
    <property type="entry name" value="Acrflvin-R"/>
</dbReference>
<feature type="compositionally biased region" description="Basic and acidic residues" evidence="6">
    <location>
        <begin position="39"/>
        <end position="70"/>
    </location>
</feature>
<evidence type="ECO:0000256" key="6">
    <source>
        <dbReference type="SAM" id="MobiDB-lite"/>
    </source>
</evidence>
<feature type="domain" description="SSD" evidence="8">
    <location>
        <begin position="843"/>
        <end position="968"/>
    </location>
</feature>
<dbReference type="GO" id="GO:0016020">
    <property type="term" value="C:membrane"/>
    <property type="evidence" value="ECO:0007669"/>
    <property type="project" value="UniProtKB-SubCell"/>
</dbReference>
<feature type="transmembrane region" description="Helical" evidence="7">
    <location>
        <begin position="611"/>
        <end position="632"/>
    </location>
</feature>
<feature type="transmembrane region" description="Helical" evidence="7">
    <location>
        <begin position="430"/>
        <end position="456"/>
    </location>
</feature>
<dbReference type="PRINTS" id="PR00702">
    <property type="entry name" value="ACRIFLAVINRP"/>
</dbReference>
<evidence type="ECO:0000313" key="10">
    <source>
        <dbReference type="Proteomes" id="UP001497623"/>
    </source>
</evidence>
<proteinExistence type="inferred from homology"/>
<evidence type="ECO:0000256" key="7">
    <source>
        <dbReference type="SAM" id="Phobius"/>
    </source>
</evidence>
<organism evidence="9 10">
    <name type="scientific">Meganyctiphanes norvegica</name>
    <name type="common">Northern krill</name>
    <name type="synonym">Thysanopoda norvegica</name>
    <dbReference type="NCBI Taxonomy" id="48144"/>
    <lineage>
        <taxon>Eukaryota</taxon>
        <taxon>Metazoa</taxon>
        <taxon>Ecdysozoa</taxon>
        <taxon>Arthropoda</taxon>
        <taxon>Crustacea</taxon>
        <taxon>Multicrustacea</taxon>
        <taxon>Malacostraca</taxon>
        <taxon>Eumalacostraca</taxon>
        <taxon>Eucarida</taxon>
        <taxon>Euphausiacea</taxon>
        <taxon>Euphausiidae</taxon>
        <taxon>Meganyctiphanes</taxon>
    </lineage>
</organism>
<evidence type="ECO:0000259" key="8">
    <source>
        <dbReference type="PROSITE" id="PS50156"/>
    </source>
</evidence>
<dbReference type="PROSITE" id="PS50156">
    <property type="entry name" value="SSD"/>
    <property type="match status" value="2"/>
</dbReference>
<evidence type="ECO:0000256" key="1">
    <source>
        <dbReference type="ARBA" id="ARBA00004141"/>
    </source>
</evidence>
<dbReference type="Gene3D" id="1.20.1640.10">
    <property type="entry name" value="Multidrug efflux transporter AcrB transmembrane domain"/>
    <property type="match status" value="2"/>
</dbReference>
<sequence length="1005" mass="112222">MAQSNSEHVSTMCQGKEKTPPGSPGEPRPPEAAANSENPEPRQEVGSDKPQPEEQQSERSKDVAVVVEEKKEHTKQKRSFLEGISYSITAGMENFFENHGRRVARYPHQAAAICFVVSMFFSFGNYNFSTEVRPYKLWLPQDSEFIKILDWQTENFPINFRFHSLVWESDNILTAHGIQEMWKMHIKVNDMVVPHTNITWGRVCAQVPTLNAPEEEEEYDYDDFDYGSFGRKKRATKNADLSLSLSRNDYCDSVSSLPSLCFESSLLEIWGLNEDIIMGLTDQQIVNDINSATVSAVFGYKKDFLSHLGSVEKDESGRIISAKAATHFWITHLDLEAIERGESNIDEGTGDVVDAAGLLFESAWVNTVLNDTERHPNVNVYAQAASSFGKVSEASIWSDVKWLVFGMCLMFSFINSTMGKRNLVQQRPLLSLFGLLSCGMSVAISYGLCSAFSVPYGPVNSILPILLIGLGVDDMFVIMAAWEELAKKKPYDTDLVERAAKTMRHAGVAITVTSLTDVTAFIVGASTDLPALQSFCLYAAAGIFAVYVLQSTFFLAWLVRDEERMTENRNGMIWCIQHKNWKPNACSQRDLLNDFFKNVYARYLVKTPVRIIVLIISVLTVGTSVWATTNLYQDFNPMWFVPNDSFVYKWFEASLRHFPSKGEKGYIYFENAKLPEDFPALQKLVNDLDNSEAVESVSAWFTEFDTYTKLNKDFANKELDGTLLQNALAVFLKSSTGGVFLNDINFAEETVKCEMPAPNFNTFRISLIHKPAPVPAIQSKYLSIVRNIIDESAIQGARHAWAQAYSIWETNEVVGYELVRNLILAGVVVGIITLILLASARCAFLVLLCVAFTVIGVTGIMWVWGLTVDTVSCIAIVLAIGLSVDYAAHIAHAFLTARGEKTRIERAEEALRTVGPAVTHGAVSTFLAFSLLGMSSSHVFLTFFKIFTPSVAFGYFYGIAFLPVVLSYMGPAAYAGEDDEFYYEEDSMQDSQKTHDNPAFVPDTV</sequence>
<evidence type="ECO:0000313" key="9">
    <source>
        <dbReference type="EMBL" id="CAL4059866.1"/>
    </source>
</evidence>
<feature type="transmembrane region" description="Helical" evidence="7">
    <location>
        <begin position="462"/>
        <end position="482"/>
    </location>
</feature>
<accession>A0AAV2PIB1</accession>
<evidence type="ECO:0000256" key="5">
    <source>
        <dbReference type="ARBA" id="ARBA00023136"/>
    </source>
</evidence>
<dbReference type="Proteomes" id="UP001497623">
    <property type="component" value="Unassembled WGS sequence"/>
</dbReference>
<evidence type="ECO:0000256" key="2">
    <source>
        <dbReference type="ARBA" id="ARBA00005585"/>
    </source>
</evidence>
<feature type="domain" description="SSD" evidence="8">
    <location>
        <begin position="399"/>
        <end position="560"/>
    </location>
</feature>
<dbReference type="GO" id="GO:0022857">
    <property type="term" value="F:transmembrane transporter activity"/>
    <property type="evidence" value="ECO:0007669"/>
    <property type="project" value="InterPro"/>
</dbReference>
<feature type="transmembrane region" description="Helical" evidence="7">
    <location>
        <begin position="844"/>
        <end position="864"/>
    </location>
</feature>
<feature type="transmembrane region" description="Helical" evidence="7">
    <location>
        <begin position="537"/>
        <end position="559"/>
    </location>
</feature>
<evidence type="ECO:0000256" key="4">
    <source>
        <dbReference type="ARBA" id="ARBA00022989"/>
    </source>
</evidence>
<dbReference type="Pfam" id="PF12349">
    <property type="entry name" value="Sterol-sensing"/>
    <property type="match status" value="1"/>
</dbReference>
<name>A0AAV2PIB1_MEGNR</name>
<comment type="caution">
    <text evidence="9">The sequence shown here is derived from an EMBL/GenBank/DDBJ whole genome shotgun (WGS) entry which is preliminary data.</text>
</comment>
<keyword evidence="4 7" id="KW-1133">Transmembrane helix</keyword>
<reference evidence="9 10" key="1">
    <citation type="submission" date="2024-05" db="EMBL/GenBank/DDBJ databases">
        <authorList>
            <person name="Wallberg A."/>
        </authorList>
    </citation>
    <scope>NUCLEOTIDE SEQUENCE [LARGE SCALE GENOMIC DNA]</scope>
</reference>
<dbReference type="EMBL" id="CAXKWB010000217">
    <property type="protein sequence ID" value="CAL4059866.1"/>
    <property type="molecule type" value="Genomic_DNA"/>
</dbReference>
<feature type="transmembrane region" description="Helical" evidence="7">
    <location>
        <begin position="818"/>
        <end position="837"/>
    </location>
</feature>
<feature type="transmembrane region" description="Helical" evidence="7">
    <location>
        <begin position="946"/>
        <end position="966"/>
    </location>
</feature>
<keyword evidence="10" id="KW-1185">Reference proteome</keyword>
<dbReference type="SUPFAM" id="SSF82866">
    <property type="entry name" value="Multidrug efflux transporter AcrB transmembrane domain"/>
    <property type="match status" value="2"/>
</dbReference>
<gene>
    <name evidence="9" type="ORF">MNOR_LOCUS909</name>
</gene>
<keyword evidence="3 7" id="KW-0812">Transmembrane</keyword>
<comment type="subcellular location">
    <subcellularLocation>
        <location evidence="1">Membrane</location>
        <topology evidence="1">Multi-pass membrane protein</topology>
    </subcellularLocation>
</comment>
<dbReference type="Pfam" id="PF03176">
    <property type="entry name" value="MMPL"/>
    <property type="match status" value="1"/>
</dbReference>
<dbReference type="InterPro" id="IPR000731">
    <property type="entry name" value="SSD"/>
</dbReference>
<feature type="transmembrane region" description="Helical" evidence="7">
    <location>
        <begin position="876"/>
        <end position="897"/>
    </location>
</feature>
<feature type="transmembrane region" description="Helical" evidence="7">
    <location>
        <begin position="400"/>
        <end position="418"/>
    </location>
</feature>
<feature type="region of interest" description="Disordered" evidence="6">
    <location>
        <begin position="1"/>
        <end position="70"/>
    </location>
</feature>
<dbReference type="PANTHER" id="PTHR10796">
    <property type="entry name" value="PATCHED-RELATED"/>
    <property type="match status" value="1"/>
</dbReference>
<dbReference type="InterPro" id="IPR051697">
    <property type="entry name" value="Patched_domain-protein"/>
</dbReference>
<feature type="compositionally biased region" description="Polar residues" evidence="6">
    <location>
        <begin position="1"/>
        <end position="13"/>
    </location>
</feature>
<feature type="transmembrane region" description="Helical" evidence="7">
    <location>
        <begin position="503"/>
        <end position="525"/>
    </location>
</feature>
<feature type="transmembrane region" description="Helical" evidence="7">
    <location>
        <begin position="918"/>
        <end position="940"/>
    </location>
</feature>
<protein>
    <recommendedName>
        <fullName evidence="8">SSD domain-containing protein</fullName>
    </recommendedName>
</protein>